<dbReference type="Pfam" id="PF00583">
    <property type="entry name" value="Acetyltransf_1"/>
    <property type="match status" value="1"/>
</dbReference>
<dbReference type="InterPro" id="IPR016181">
    <property type="entry name" value="Acyl_CoA_acyltransferase"/>
</dbReference>
<dbReference type="PROSITE" id="PS51186">
    <property type="entry name" value="GNAT"/>
    <property type="match status" value="1"/>
</dbReference>
<keyword evidence="2" id="KW-0012">Acyltransferase</keyword>
<sequence length="274" mass="28683">MPGVTTAAILRRLEAYYDAVPRSAARAEDFGPLTLFIAEGRAGHPYYARPALDRPGPVEAADVERVRARQRQLGLPESFEWVAETAPTLRSAVEGSGLAVQQHPLMVLDEPAPPARTEAGVRILDPEDPLLPQALAAAHLAFGTPGTGIGPVGPAQLDAQARELAEAGWVRRTAGRMRAGLTVVAAAVTDGTVLGSGQHQPVGPVSEIVGVGTLPSARRRGLAAAVTAELVHDARTRRGVTTVFLTAADDDIARGYARLGFRRVGTALIAGPPE</sequence>
<protein>
    <submittedName>
        <fullName evidence="2">GNAT family N-acetyltransferase</fullName>
        <ecNumber evidence="2">2.3.1.-</ecNumber>
    </submittedName>
</protein>
<feature type="domain" description="N-acetyltransferase" evidence="1">
    <location>
        <begin position="119"/>
        <end position="274"/>
    </location>
</feature>
<dbReference type="CDD" id="cd04301">
    <property type="entry name" value="NAT_SF"/>
    <property type="match status" value="1"/>
</dbReference>
<reference evidence="2 3" key="1">
    <citation type="submission" date="2024-06" db="EMBL/GenBank/DDBJ databases">
        <title>The Natural Products Discovery Center: Release of the First 8490 Sequenced Strains for Exploring Actinobacteria Biosynthetic Diversity.</title>
        <authorList>
            <person name="Kalkreuter E."/>
            <person name="Kautsar S.A."/>
            <person name="Yang D."/>
            <person name="Bader C.D."/>
            <person name="Teijaro C.N."/>
            <person name="Fluegel L."/>
            <person name="Davis C.M."/>
            <person name="Simpson J.R."/>
            <person name="Lauterbach L."/>
            <person name="Steele A.D."/>
            <person name="Gui C."/>
            <person name="Meng S."/>
            <person name="Li G."/>
            <person name="Viehrig K."/>
            <person name="Ye F."/>
            <person name="Su P."/>
            <person name="Kiefer A.F."/>
            <person name="Nichols A."/>
            <person name="Cepeda A.J."/>
            <person name="Yan W."/>
            <person name="Fan B."/>
            <person name="Jiang Y."/>
            <person name="Adhikari A."/>
            <person name="Zheng C.-J."/>
            <person name="Schuster L."/>
            <person name="Cowan T.M."/>
            <person name="Smanski M.J."/>
            <person name="Chevrette M.G."/>
            <person name="De Carvalho L.P.S."/>
            <person name="Shen B."/>
        </authorList>
    </citation>
    <scope>NUCLEOTIDE SEQUENCE [LARGE SCALE GENOMIC DNA]</scope>
    <source>
        <strain evidence="2 3">NPDC052347</strain>
    </source>
</reference>
<name>A0ABV3JWM5_STRON</name>
<proteinExistence type="predicted"/>
<organism evidence="2 3">
    <name type="scientific">Streptomyces orinoci</name>
    <name type="common">Streptoverticillium orinoci</name>
    <dbReference type="NCBI Taxonomy" id="67339"/>
    <lineage>
        <taxon>Bacteria</taxon>
        <taxon>Bacillati</taxon>
        <taxon>Actinomycetota</taxon>
        <taxon>Actinomycetes</taxon>
        <taxon>Kitasatosporales</taxon>
        <taxon>Streptomycetaceae</taxon>
        <taxon>Streptomyces</taxon>
    </lineage>
</organism>
<evidence type="ECO:0000313" key="3">
    <source>
        <dbReference type="Proteomes" id="UP001552594"/>
    </source>
</evidence>
<comment type="caution">
    <text evidence="2">The sequence shown here is derived from an EMBL/GenBank/DDBJ whole genome shotgun (WGS) entry which is preliminary data.</text>
</comment>
<dbReference type="EMBL" id="JBFAUK010000007">
    <property type="protein sequence ID" value="MEV5507195.1"/>
    <property type="molecule type" value="Genomic_DNA"/>
</dbReference>
<dbReference type="Proteomes" id="UP001552594">
    <property type="component" value="Unassembled WGS sequence"/>
</dbReference>
<dbReference type="Gene3D" id="3.40.630.30">
    <property type="match status" value="1"/>
</dbReference>
<keyword evidence="3" id="KW-1185">Reference proteome</keyword>
<keyword evidence="2" id="KW-0808">Transferase</keyword>
<dbReference type="InterPro" id="IPR000182">
    <property type="entry name" value="GNAT_dom"/>
</dbReference>
<dbReference type="GO" id="GO:0016746">
    <property type="term" value="F:acyltransferase activity"/>
    <property type="evidence" value="ECO:0007669"/>
    <property type="project" value="UniProtKB-KW"/>
</dbReference>
<dbReference type="SUPFAM" id="SSF55729">
    <property type="entry name" value="Acyl-CoA N-acyltransferases (Nat)"/>
    <property type="match status" value="1"/>
</dbReference>
<dbReference type="EC" id="2.3.1.-" evidence="2"/>
<accession>A0ABV3JWM5</accession>
<evidence type="ECO:0000313" key="2">
    <source>
        <dbReference type="EMBL" id="MEV5507195.1"/>
    </source>
</evidence>
<gene>
    <name evidence="2" type="ORF">AB0L16_12060</name>
</gene>
<evidence type="ECO:0000259" key="1">
    <source>
        <dbReference type="PROSITE" id="PS51186"/>
    </source>
</evidence>